<accession>A0AAI9WME5</accession>
<evidence type="ECO:0000313" key="12">
    <source>
        <dbReference type="Proteomes" id="UP000469462"/>
    </source>
</evidence>
<dbReference type="EMBL" id="WEHW01000064">
    <property type="protein sequence ID" value="KAB7649801.1"/>
    <property type="molecule type" value="Genomic_DNA"/>
</dbReference>
<organism evidence="11 12">
    <name type="scientific">Sutterella seckii</name>
    <dbReference type="NCBI Taxonomy" id="1944635"/>
    <lineage>
        <taxon>Bacteria</taxon>
        <taxon>Pseudomonadati</taxon>
        <taxon>Pseudomonadota</taxon>
        <taxon>Betaproteobacteria</taxon>
        <taxon>Burkholderiales</taxon>
        <taxon>Sutterellaceae</taxon>
        <taxon>Sutterella</taxon>
    </lineage>
</organism>
<dbReference type="InterPro" id="IPR003661">
    <property type="entry name" value="HisK_dim/P_dom"/>
</dbReference>
<dbReference type="Gene3D" id="3.40.190.10">
    <property type="entry name" value="Periplasmic binding protein-like II"/>
    <property type="match status" value="1"/>
</dbReference>
<evidence type="ECO:0000256" key="5">
    <source>
        <dbReference type="ARBA" id="ARBA00022741"/>
    </source>
</evidence>
<evidence type="ECO:0000256" key="1">
    <source>
        <dbReference type="ARBA" id="ARBA00000085"/>
    </source>
</evidence>
<sequence length="699" mass="77070">MAADPLRRLRREIIFFFLFRFPASLMRSQPTGGFFPEGMPRHRDRCLEACFRKCLCIQTFESHPLLSIEFNQRSLFLFNAVKPLLPSLVLSILIAPAFSETPSTSPSSPPYVIGEEIASPEGPVDAARPVVKLLVTQFAKPNIHYPVVEDTIEIFRKTFGRGNFSARVYSGETRDIGDADLVLSSAGTYGRMLGGGARDLATVVSSFAPDPNHAEGALFITLRKRADIDKFEDMKGKKATATGPNAFAGWHIALGEIASRSFNPDRFFSDLIPSGHDMTRELDLLRSGAADIAVVRTCFLEELANAGEDVSDIKPIAVKPGIHPAGCLSSTRLYPNWTIFATPRLSAQNARLATQALLSMPSGPHDLSWGIASDFSSVDSLYRAIRRGPYEYLRSWTWRRFWDEYKTYVLLLFFSIAGLAAHAARSSYLVRLRTAELKNALRREQESEKKARIASERMETLRRAGAVGQMSSIIAHELRQPLSAIVSYSQGLQRMLDTDVRAPADVLLEGISSIRSQAERAEDIVGKVRSYAKGEAPARVRTDLGQLCKKAVRTLNDARISPVEVSIAAPADTYFIHADPMEIELAIQNLLRNALQAVANTANGEVSLILDSCEGADDRRRAVISISDNGPLQNDESFEKLNSILTSSKIEGLGLGLAIVRTIAENLGGRLKFARRRPNGLTALLILPLQTEEKRSHES</sequence>
<keyword evidence="12" id="KW-1185">Reference proteome</keyword>
<evidence type="ECO:0000256" key="4">
    <source>
        <dbReference type="ARBA" id="ARBA00022679"/>
    </source>
</evidence>
<dbReference type="EC" id="2.7.13.3" evidence="2"/>
<keyword evidence="6 11" id="KW-0418">Kinase</keyword>
<evidence type="ECO:0000259" key="10">
    <source>
        <dbReference type="PROSITE" id="PS50109"/>
    </source>
</evidence>
<dbReference type="GO" id="GO:0005524">
    <property type="term" value="F:ATP binding"/>
    <property type="evidence" value="ECO:0007669"/>
    <property type="project" value="UniProtKB-KW"/>
</dbReference>
<dbReference type="PANTHER" id="PTHR43065">
    <property type="entry name" value="SENSOR HISTIDINE KINASE"/>
    <property type="match status" value="1"/>
</dbReference>
<comment type="catalytic activity">
    <reaction evidence="1">
        <text>ATP + protein L-histidine = ADP + protein N-phospho-L-histidine.</text>
        <dbReference type="EC" id="2.7.13.3"/>
    </reaction>
</comment>
<keyword evidence="3" id="KW-0597">Phosphoprotein</keyword>
<keyword evidence="5" id="KW-0547">Nucleotide-binding</keyword>
<dbReference type="InterPro" id="IPR003594">
    <property type="entry name" value="HATPase_dom"/>
</dbReference>
<dbReference type="Pfam" id="PF00512">
    <property type="entry name" value="HisKA"/>
    <property type="match status" value="1"/>
</dbReference>
<keyword evidence="9" id="KW-0175">Coiled coil</keyword>
<dbReference type="InterPro" id="IPR036890">
    <property type="entry name" value="HATPase_C_sf"/>
</dbReference>
<dbReference type="SMART" id="SM00387">
    <property type="entry name" value="HATPase_c"/>
    <property type="match status" value="1"/>
</dbReference>
<feature type="domain" description="Histidine kinase" evidence="10">
    <location>
        <begin position="473"/>
        <end position="691"/>
    </location>
</feature>
<proteinExistence type="predicted"/>
<dbReference type="Gene3D" id="1.10.287.130">
    <property type="match status" value="1"/>
</dbReference>
<comment type="caution">
    <text evidence="11">The sequence shown here is derived from an EMBL/GenBank/DDBJ whole genome shotgun (WGS) entry which is preliminary data.</text>
</comment>
<dbReference type="Gene3D" id="3.30.565.10">
    <property type="entry name" value="Histidine kinase-like ATPase, C-terminal domain"/>
    <property type="match status" value="1"/>
</dbReference>
<dbReference type="SUPFAM" id="SSF47384">
    <property type="entry name" value="Homodimeric domain of signal transducing histidine kinase"/>
    <property type="match status" value="1"/>
</dbReference>
<evidence type="ECO:0000256" key="7">
    <source>
        <dbReference type="ARBA" id="ARBA00022840"/>
    </source>
</evidence>
<dbReference type="AlphaFoldDB" id="A0AAI9WME5"/>
<evidence type="ECO:0000256" key="3">
    <source>
        <dbReference type="ARBA" id="ARBA00022553"/>
    </source>
</evidence>
<evidence type="ECO:0000256" key="6">
    <source>
        <dbReference type="ARBA" id="ARBA00022777"/>
    </source>
</evidence>
<keyword evidence="8" id="KW-0902">Two-component regulatory system</keyword>
<dbReference type="SUPFAM" id="SSF53850">
    <property type="entry name" value="Periplasmic binding protein-like II"/>
    <property type="match status" value="1"/>
</dbReference>
<dbReference type="Proteomes" id="UP000469462">
    <property type="component" value="Unassembled WGS sequence"/>
</dbReference>
<reference evidence="11 12" key="1">
    <citation type="submission" date="2019-10" db="EMBL/GenBank/DDBJ databases">
        <title>Genome diversity of Sutterella seckii.</title>
        <authorList>
            <person name="Chaplin A.V."/>
            <person name="Sokolova S.R."/>
            <person name="Mosin K.A."/>
            <person name="Ivanova E.L."/>
            <person name="Kochetkova T.O."/>
            <person name="Goltsov A.Y."/>
            <person name="Trofimov D.Y."/>
            <person name="Efimov B.A."/>
        </authorList>
    </citation>
    <scope>NUCLEOTIDE SEQUENCE [LARGE SCALE GENOMIC DNA]</scope>
    <source>
        <strain evidence="11 12">ASD3426</strain>
    </source>
</reference>
<evidence type="ECO:0000313" key="11">
    <source>
        <dbReference type="EMBL" id="KAB7649801.1"/>
    </source>
</evidence>
<dbReference type="SMART" id="SM00388">
    <property type="entry name" value="HisKA"/>
    <property type="match status" value="1"/>
</dbReference>
<evidence type="ECO:0000256" key="8">
    <source>
        <dbReference type="ARBA" id="ARBA00023012"/>
    </source>
</evidence>
<protein>
    <recommendedName>
        <fullName evidence="2">histidine kinase</fullName>
        <ecNumber evidence="2">2.7.13.3</ecNumber>
    </recommendedName>
</protein>
<feature type="coiled-coil region" evidence="9">
    <location>
        <begin position="437"/>
        <end position="464"/>
    </location>
</feature>
<dbReference type="PANTHER" id="PTHR43065:SF10">
    <property type="entry name" value="PEROXIDE STRESS-ACTIVATED HISTIDINE KINASE MAK3"/>
    <property type="match status" value="1"/>
</dbReference>
<gene>
    <name evidence="11" type="ORF">GBM96_10645</name>
</gene>
<keyword evidence="4" id="KW-0808">Transferase</keyword>
<name>A0AAI9WME5_9BURK</name>
<dbReference type="Pfam" id="PF12974">
    <property type="entry name" value="Phosphonate-bd"/>
    <property type="match status" value="1"/>
</dbReference>
<evidence type="ECO:0000256" key="2">
    <source>
        <dbReference type="ARBA" id="ARBA00012438"/>
    </source>
</evidence>
<dbReference type="PROSITE" id="PS50109">
    <property type="entry name" value="HIS_KIN"/>
    <property type="match status" value="1"/>
</dbReference>
<dbReference type="CDD" id="cd00082">
    <property type="entry name" value="HisKA"/>
    <property type="match status" value="1"/>
</dbReference>
<keyword evidence="7" id="KW-0067">ATP-binding</keyword>
<dbReference type="InterPro" id="IPR036097">
    <property type="entry name" value="HisK_dim/P_sf"/>
</dbReference>
<dbReference type="SUPFAM" id="SSF55874">
    <property type="entry name" value="ATPase domain of HSP90 chaperone/DNA topoisomerase II/histidine kinase"/>
    <property type="match status" value="1"/>
</dbReference>
<dbReference type="GO" id="GO:0000155">
    <property type="term" value="F:phosphorelay sensor kinase activity"/>
    <property type="evidence" value="ECO:0007669"/>
    <property type="project" value="InterPro"/>
</dbReference>
<evidence type="ECO:0000256" key="9">
    <source>
        <dbReference type="SAM" id="Coils"/>
    </source>
</evidence>
<dbReference type="Pfam" id="PF02518">
    <property type="entry name" value="HATPase_c"/>
    <property type="match status" value="1"/>
</dbReference>
<dbReference type="InterPro" id="IPR005467">
    <property type="entry name" value="His_kinase_dom"/>
</dbReference>